<dbReference type="Pfam" id="PF03160">
    <property type="entry name" value="Calx-beta"/>
    <property type="match status" value="2"/>
</dbReference>
<evidence type="ECO:0000313" key="7">
    <source>
        <dbReference type="Proteomes" id="UP000199603"/>
    </source>
</evidence>
<dbReference type="GO" id="GO:0007154">
    <property type="term" value="P:cell communication"/>
    <property type="evidence" value="ECO:0007669"/>
    <property type="project" value="InterPro"/>
</dbReference>
<name>A0A1G6S0I3_9GAMM</name>
<evidence type="ECO:0000256" key="3">
    <source>
        <dbReference type="ARBA" id="ARBA00022837"/>
    </source>
</evidence>
<dbReference type="RefSeq" id="WP_091237837.1">
    <property type="nucleotide sequence ID" value="NZ_FNAG01000001.1"/>
</dbReference>
<dbReference type="InterPro" id="IPR001322">
    <property type="entry name" value="Lamin_tail_dom"/>
</dbReference>
<dbReference type="SUPFAM" id="SSF56219">
    <property type="entry name" value="DNase I-like"/>
    <property type="match status" value="1"/>
</dbReference>
<dbReference type="PANTHER" id="PTHR42834">
    <property type="entry name" value="ENDONUCLEASE/EXONUCLEASE/PHOSPHATASE FAMILY PROTEIN (AFU_ORTHOLOGUE AFUA_3G09210)"/>
    <property type="match status" value="1"/>
</dbReference>
<accession>A0A1G6S0I3</accession>
<evidence type="ECO:0000256" key="1">
    <source>
        <dbReference type="ARBA" id="ARBA00022729"/>
    </source>
</evidence>
<evidence type="ECO:0000259" key="5">
    <source>
        <dbReference type="PROSITE" id="PS51841"/>
    </source>
</evidence>
<dbReference type="InterPro" id="IPR003644">
    <property type="entry name" value="Calx_beta"/>
</dbReference>
<dbReference type="STRING" id="265719.SAMN04488509_101226"/>
<dbReference type="Gene3D" id="2.60.40.2030">
    <property type="match status" value="2"/>
</dbReference>
<dbReference type="Gene3D" id="3.60.10.10">
    <property type="entry name" value="Endonuclease/exonuclease/phosphatase"/>
    <property type="match status" value="1"/>
</dbReference>
<evidence type="ECO:0000313" key="6">
    <source>
        <dbReference type="EMBL" id="SDD10369.1"/>
    </source>
</evidence>
<dbReference type="CDD" id="cd04486">
    <property type="entry name" value="YhcR_OBF_like"/>
    <property type="match status" value="1"/>
</dbReference>
<dbReference type="OrthoDB" id="9800417at2"/>
<sequence>MKGLRAVQAALLALGLAGASWASAQPTDLIISEYVEGTSNNKAIEIYNGTGASVDLSGYSIRLATNGSTTLGNAVNLSGSLASGDVFVIVNTSAAQALRDLADLQNSTATGFNGDDAVLLFKTGGVLVDAFGQVGFDPGTGWGSGDTFTADRTLRRKGTVCAGDTDSSDAFEPSNEWDGFATDTFTGLGSHSVECPSATPELSVADVSQFEGNAGPVNFEFTVSLSAPAPAGGVQFDFITSDITAQALPGGNDYSPRIETGVTIAEGQSSITVNVIVQGDTVDEADETFRVTLSNPVGATLGDAEAIGTIRNDDASTATLNIVAPADIGEGASGTTNQNFTVSLSAPLAEAVEFTATTSDISATAGQDYVALASAPFSIAAGQTSVDVPVQIIGDRTDESNEAYRVTIATSSMAVTLGTSQAEGVILDDDLPFTEIFNIQGSGVCSPFVAVCNPSANVAGDPVRSQNNVVTAIGASGFTMQTPDARDDQNPLTSNGIYVFTAGAPRNDAGELLAVGDAVEVIGQAAEFFSLTQIVVASTRDGANSILVQSSGNELPPTVFFGNAARALGQAIPSKDPDALSCGALGNFECFEGMRVRMDNAAVTVANQRFSGAGQQYAEVWISPYGERGLREKGARFGSTLTPANAAAGVWDGNPEILEMDADFLIPGLLDTELAGGTRFSAIGVIGFDFGDYEFWPSSLTVVEGTNEVVRPVPAPATGELTIGSFNAFRFCDALANSPSNCAATTALETNTARVEHQLGQVSAYIREVLRSPDVVGLQEVENLAILQELAAQIVDDGGPTYEAYLVEGNDVGGIDVGYLVNTARITNAVVTQLAATETWNDPSGSPTAILHDRPPLLLQATFTGNGRPFDFQVINNHTRSRGGVDVSDPDGERVRAKRFLQAVSIANLVQELQTDAATAEVPLFVIGDHNAYQFTDGYVDVVGLIAGTYSNEENTCAPANAVTNCELDGGSNIVSPALVNAVDVIDPAERYSYKFTENFGAIQGSTGRDVATNQVLDHGLFNSVASPFVTGMAYGRANVDASAQRFRVCNFTNRDLNLCPQGPIANPPQPWVPTGSSDHDGFVIFVSPPLPDAIFANGFETID</sequence>
<dbReference type="InterPro" id="IPR038081">
    <property type="entry name" value="CalX-like_sf"/>
</dbReference>
<dbReference type="SUPFAM" id="SSF141072">
    <property type="entry name" value="CalX-like"/>
    <property type="match status" value="2"/>
</dbReference>
<dbReference type="Proteomes" id="UP000199603">
    <property type="component" value="Unassembled WGS sequence"/>
</dbReference>
<keyword evidence="1 4" id="KW-0732">Signal</keyword>
<dbReference type="Pfam" id="PF00932">
    <property type="entry name" value="LTD"/>
    <property type="match status" value="1"/>
</dbReference>
<dbReference type="AlphaFoldDB" id="A0A1G6S0I3"/>
<dbReference type="InterPro" id="IPR036691">
    <property type="entry name" value="Endo/exonu/phosph_ase_sf"/>
</dbReference>
<feature type="chain" id="PRO_5011741022" evidence="4">
    <location>
        <begin position="25"/>
        <end position="1104"/>
    </location>
</feature>
<proteinExistence type="predicted"/>
<evidence type="ECO:0000256" key="4">
    <source>
        <dbReference type="SAM" id="SignalP"/>
    </source>
</evidence>
<evidence type="ECO:0000256" key="2">
    <source>
        <dbReference type="ARBA" id="ARBA00022737"/>
    </source>
</evidence>
<reference evidence="6 7" key="1">
    <citation type="submission" date="2016-10" db="EMBL/GenBank/DDBJ databases">
        <authorList>
            <person name="de Groot N.N."/>
        </authorList>
    </citation>
    <scope>NUCLEOTIDE SEQUENCE [LARGE SCALE GENOMIC DNA]</scope>
    <source>
        <strain evidence="6 7">DSM 16957</strain>
    </source>
</reference>
<feature type="signal peptide" evidence="4">
    <location>
        <begin position="1"/>
        <end position="24"/>
    </location>
</feature>
<feature type="domain" description="LTD" evidence="5">
    <location>
        <begin position="20"/>
        <end position="135"/>
    </location>
</feature>
<protein>
    <submittedName>
        <fullName evidence="6">Calx-beta domain-containing protein</fullName>
    </submittedName>
</protein>
<organism evidence="6 7">
    <name type="scientific">Aquimonas voraii</name>
    <dbReference type="NCBI Taxonomy" id="265719"/>
    <lineage>
        <taxon>Bacteria</taxon>
        <taxon>Pseudomonadati</taxon>
        <taxon>Pseudomonadota</taxon>
        <taxon>Gammaproteobacteria</taxon>
        <taxon>Lysobacterales</taxon>
        <taxon>Lysobacteraceae</taxon>
        <taxon>Aquimonas</taxon>
    </lineage>
</organism>
<dbReference type="GO" id="GO:0016020">
    <property type="term" value="C:membrane"/>
    <property type="evidence" value="ECO:0007669"/>
    <property type="project" value="InterPro"/>
</dbReference>
<dbReference type="PROSITE" id="PS51841">
    <property type="entry name" value="LTD"/>
    <property type="match status" value="1"/>
</dbReference>
<keyword evidence="3" id="KW-0106">Calcium</keyword>
<gene>
    <name evidence="6" type="ORF">SAMN04488509_101226</name>
</gene>
<dbReference type="PANTHER" id="PTHR42834:SF1">
    <property type="entry name" value="ENDONUCLEASE_EXONUCLEASE_PHOSPHATASE FAMILY PROTEIN (AFU_ORTHOLOGUE AFUA_3G09210)"/>
    <property type="match status" value="1"/>
</dbReference>
<keyword evidence="7" id="KW-1185">Reference proteome</keyword>
<dbReference type="EMBL" id="FNAG01000001">
    <property type="protein sequence ID" value="SDD10369.1"/>
    <property type="molecule type" value="Genomic_DNA"/>
</dbReference>
<keyword evidence="2" id="KW-0677">Repeat</keyword>